<gene>
    <name evidence="15" type="ORF">TCEB3V08_LOCUS5989</name>
</gene>
<keyword evidence="5" id="KW-0547">Nucleotide-binding</keyword>
<dbReference type="FunFam" id="1.10.8.710:FF:000001">
    <property type="entry name" value="Dynein axonemal heavy chain 2"/>
    <property type="match status" value="1"/>
</dbReference>
<dbReference type="Gene3D" id="1.10.8.710">
    <property type="match status" value="1"/>
</dbReference>
<keyword evidence="4" id="KW-0493">Microtubule</keyword>
<dbReference type="InterPro" id="IPR026983">
    <property type="entry name" value="DHC"/>
</dbReference>
<keyword evidence="9" id="KW-0969">Cilium</keyword>
<evidence type="ECO:0000256" key="7">
    <source>
        <dbReference type="ARBA" id="ARBA00023017"/>
    </source>
</evidence>
<evidence type="ECO:0000256" key="1">
    <source>
        <dbReference type="ARBA" id="ARBA00004138"/>
    </source>
</evidence>
<feature type="transmembrane region" description="Helical" evidence="13">
    <location>
        <begin position="77"/>
        <end position="96"/>
    </location>
</feature>
<keyword evidence="13" id="KW-0472">Membrane</keyword>
<keyword evidence="10" id="KW-0505">Motor protein</keyword>
<dbReference type="GO" id="GO:0030286">
    <property type="term" value="C:dynein complex"/>
    <property type="evidence" value="ECO:0007669"/>
    <property type="project" value="UniProtKB-KW"/>
</dbReference>
<evidence type="ECO:0000256" key="9">
    <source>
        <dbReference type="ARBA" id="ARBA00023069"/>
    </source>
</evidence>
<evidence type="ECO:0000313" key="15">
    <source>
        <dbReference type="EMBL" id="CAD7401406.1"/>
    </source>
</evidence>
<reference evidence="15" key="1">
    <citation type="submission" date="2020-11" db="EMBL/GenBank/DDBJ databases">
        <authorList>
            <person name="Tran Van P."/>
        </authorList>
    </citation>
    <scope>NUCLEOTIDE SEQUENCE</scope>
</reference>
<keyword evidence="3" id="KW-0963">Cytoplasm</keyword>
<dbReference type="SUPFAM" id="SSF52540">
    <property type="entry name" value="P-loop containing nucleoside triphosphate hydrolases"/>
    <property type="match status" value="1"/>
</dbReference>
<evidence type="ECO:0000256" key="3">
    <source>
        <dbReference type="ARBA" id="ARBA00022490"/>
    </source>
</evidence>
<keyword evidence="12" id="KW-0966">Cell projection</keyword>
<keyword evidence="13" id="KW-1133">Transmembrane helix</keyword>
<feature type="domain" description="Dynein heavy chain hydrolytic ATP-binding dynein motor region" evidence="14">
    <location>
        <begin position="31"/>
        <end position="216"/>
    </location>
</feature>
<keyword evidence="7" id="KW-0243">Dynein</keyword>
<dbReference type="GO" id="GO:0007018">
    <property type="term" value="P:microtubule-based movement"/>
    <property type="evidence" value="ECO:0007669"/>
    <property type="project" value="InterPro"/>
</dbReference>
<dbReference type="GO" id="GO:0005929">
    <property type="term" value="C:cilium"/>
    <property type="evidence" value="ECO:0007669"/>
    <property type="project" value="UniProtKB-SubCell"/>
</dbReference>
<keyword evidence="11" id="KW-0206">Cytoskeleton</keyword>
<organism evidence="15">
    <name type="scientific">Timema cristinae</name>
    <name type="common">Walking stick</name>
    <dbReference type="NCBI Taxonomy" id="61476"/>
    <lineage>
        <taxon>Eukaryota</taxon>
        <taxon>Metazoa</taxon>
        <taxon>Ecdysozoa</taxon>
        <taxon>Arthropoda</taxon>
        <taxon>Hexapoda</taxon>
        <taxon>Insecta</taxon>
        <taxon>Pterygota</taxon>
        <taxon>Neoptera</taxon>
        <taxon>Polyneoptera</taxon>
        <taxon>Phasmatodea</taxon>
        <taxon>Timematodea</taxon>
        <taxon>Timematoidea</taxon>
        <taxon>Timematidae</taxon>
        <taxon>Timema</taxon>
    </lineage>
</organism>
<keyword evidence="13" id="KW-0812">Transmembrane</keyword>
<dbReference type="InterPro" id="IPR035699">
    <property type="entry name" value="AAA_6"/>
</dbReference>
<evidence type="ECO:0000256" key="6">
    <source>
        <dbReference type="ARBA" id="ARBA00022840"/>
    </source>
</evidence>
<evidence type="ECO:0000259" key="14">
    <source>
        <dbReference type="Pfam" id="PF12774"/>
    </source>
</evidence>
<keyword evidence="6" id="KW-0067">ATP-binding</keyword>
<dbReference type="Pfam" id="PF12774">
    <property type="entry name" value="AAA_6"/>
    <property type="match status" value="1"/>
</dbReference>
<keyword evidence="8" id="KW-0175">Coiled coil</keyword>
<dbReference type="EMBL" id="OC318305">
    <property type="protein sequence ID" value="CAD7401406.1"/>
    <property type="molecule type" value="Genomic_DNA"/>
</dbReference>
<dbReference type="InterPro" id="IPR027417">
    <property type="entry name" value="P-loop_NTPase"/>
</dbReference>
<proteinExistence type="predicted"/>
<feature type="transmembrane region" description="Helical" evidence="13">
    <location>
        <begin position="20"/>
        <end position="45"/>
    </location>
</feature>
<sequence>MSQSMLLGMHDPAYNSGLEVISQQTLLCGHSLFIMLMISGAWACFDEFNRIDIEVLSVVAQQITTIQKAQQARMDRFLFEGVEIALKVSCAVFITMNPGYAGRTELPDNLKALFRPVAMMVPNYTLIAEISLFSFGFSDARDLAGKITTTFKLSSEQLSSQDHYDFGMRAVKTVIAVAGNLKREHPAMDERQIVLRALRDVNVPKFLRDDLKLFNAKNQKGVRAWTETSLMALKSST</sequence>
<dbReference type="Gene3D" id="3.40.50.300">
    <property type="entry name" value="P-loop containing nucleotide triphosphate hydrolases"/>
    <property type="match status" value="1"/>
</dbReference>
<evidence type="ECO:0000256" key="8">
    <source>
        <dbReference type="ARBA" id="ARBA00023054"/>
    </source>
</evidence>
<evidence type="ECO:0000256" key="12">
    <source>
        <dbReference type="ARBA" id="ARBA00023273"/>
    </source>
</evidence>
<dbReference type="GO" id="GO:0051959">
    <property type="term" value="F:dynein light intermediate chain binding"/>
    <property type="evidence" value="ECO:0007669"/>
    <property type="project" value="InterPro"/>
</dbReference>
<evidence type="ECO:0000256" key="10">
    <source>
        <dbReference type="ARBA" id="ARBA00023175"/>
    </source>
</evidence>
<evidence type="ECO:0000256" key="2">
    <source>
        <dbReference type="ARBA" id="ARBA00004245"/>
    </source>
</evidence>
<dbReference type="InterPro" id="IPR043157">
    <property type="entry name" value="Dynein_AAA1S"/>
</dbReference>
<name>A0A7R9CUX9_TIMCR</name>
<evidence type="ECO:0000256" key="11">
    <source>
        <dbReference type="ARBA" id="ARBA00023212"/>
    </source>
</evidence>
<dbReference type="PANTHER" id="PTHR22878">
    <property type="entry name" value="DYNEIN HEAVY CHAIN 6, AXONEMAL-LIKE-RELATED"/>
    <property type="match status" value="1"/>
</dbReference>
<feature type="transmembrane region" description="Helical" evidence="13">
    <location>
        <begin position="116"/>
        <end position="137"/>
    </location>
</feature>
<comment type="subcellular location">
    <subcellularLocation>
        <location evidence="1">Cell projection</location>
        <location evidence="1">Cilium</location>
    </subcellularLocation>
    <subcellularLocation>
        <location evidence="2">Cytoplasm</location>
        <location evidence="2">Cytoskeleton</location>
    </subcellularLocation>
</comment>
<protein>
    <recommendedName>
        <fullName evidence="14">Dynein heavy chain hydrolytic ATP-binding dynein motor region domain-containing protein</fullName>
    </recommendedName>
</protein>
<evidence type="ECO:0000256" key="13">
    <source>
        <dbReference type="SAM" id="Phobius"/>
    </source>
</evidence>
<evidence type="ECO:0000256" key="4">
    <source>
        <dbReference type="ARBA" id="ARBA00022701"/>
    </source>
</evidence>
<dbReference type="GO" id="GO:0045505">
    <property type="term" value="F:dynein intermediate chain binding"/>
    <property type="evidence" value="ECO:0007669"/>
    <property type="project" value="InterPro"/>
</dbReference>
<dbReference type="AlphaFoldDB" id="A0A7R9CUX9"/>
<accession>A0A7R9CUX9</accession>
<dbReference type="PANTHER" id="PTHR22878:SF73">
    <property type="entry name" value="DYNEIN AXONEMAL HEAVY CHAIN 1"/>
    <property type="match status" value="1"/>
</dbReference>
<evidence type="ECO:0000256" key="5">
    <source>
        <dbReference type="ARBA" id="ARBA00022741"/>
    </source>
</evidence>
<dbReference type="GO" id="GO:0005524">
    <property type="term" value="F:ATP binding"/>
    <property type="evidence" value="ECO:0007669"/>
    <property type="project" value="UniProtKB-KW"/>
</dbReference>
<dbReference type="GO" id="GO:0005874">
    <property type="term" value="C:microtubule"/>
    <property type="evidence" value="ECO:0007669"/>
    <property type="project" value="UniProtKB-KW"/>
</dbReference>